<feature type="transmembrane region" description="Helical" evidence="1">
    <location>
        <begin position="580"/>
        <end position="599"/>
    </location>
</feature>
<dbReference type="OrthoDB" id="9759894at2"/>
<dbReference type="PANTHER" id="PTHR43849">
    <property type="entry name" value="BLL3936 PROTEIN"/>
    <property type="match status" value="1"/>
</dbReference>
<feature type="transmembrane region" description="Helical" evidence="1">
    <location>
        <begin position="360"/>
        <end position="379"/>
    </location>
</feature>
<feature type="transmembrane region" description="Helical" evidence="1">
    <location>
        <begin position="633"/>
        <end position="649"/>
    </location>
</feature>
<accession>K0JKZ6</accession>
<dbReference type="RefSeq" id="WP_014933864.1">
    <property type="nucleotide sequence ID" value="NC_018604.1"/>
</dbReference>
<organism evidence="3 4">
    <name type="scientific">Brachyspira pilosicoli WesB</name>
    <dbReference type="NCBI Taxonomy" id="1161918"/>
    <lineage>
        <taxon>Bacteria</taxon>
        <taxon>Pseudomonadati</taxon>
        <taxon>Spirochaetota</taxon>
        <taxon>Spirochaetia</taxon>
        <taxon>Brachyspirales</taxon>
        <taxon>Brachyspiraceae</taxon>
        <taxon>Brachyspira</taxon>
    </lineage>
</organism>
<dbReference type="HOGENOM" id="CLU_007041_3_1_12"/>
<dbReference type="EMBL" id="HE793032">
    <property type="protein sequence ID" value="CCG57757.1"/>
    <property type="molecule type" value="Genomic_DNA"/>
</dbReference>
<gene>
    <name evidence="3" type="ORF">WESB_2295</name>
</gene>
<keyword evidence="1" id="KW-0472">Membrane</keyword>
<proteinExistence type="predicted"/>
<evidence type="ECO:0000313" key="4">
    <source>
        <dbReference type="Proteomes" id="UP000003759"/>
    </source>
</evidence>
<feature type="transmembrane region" description="Helical" evidence="1">
    <location>
        <begin position="122"/>
        <end position="140"/>
    </location>
</feature>
<feature type="transmembrane region" description="Helical" evidence="1">
    <location>
        <begin position="385"/>
        <end position="409"/>
    </location>
</feature>
<dbReference type="KEGG" id="bpw:WESB_2295"/>
<protein>
    <submittedName>
        <fullName evidence="3">TRAP transporter 4TM/12TM fusion protein</fullName>
    </submittedName>
</protein>
<dbReference type="InterPro" id="IPR011853">
    <property type="entry name" value="TRAP_DctM-Dct_fused"/>
</dbReference>
<name>K0JKZ6_BRAPL</name>
<evidence type="ECO:0000313" key="3">
    <source>
        <dbReference type="EMBL" id="CCG57757.1"/>
    </source>
</evidence>
<evidence type="ECO:0000256" key="1">
    <source>
        <dbReference type="SAM" id="Phobius"/>
    </source>
</evidence>
<feature type="transmembrane region" description="Helical" evidence="1">
    <location>
        <begin position="192"/>
        <end position="215"/>
    </location>
</feature>
<dbReference type="PATRIC" id="fig|1161918.5.peg.1810"/>
<feature type="transmembrane region" description="Helical" evidence="1">
    <location>
        <begin position="152"/>
        <end position="172"/>
    </location>
</feature>
<feature type="transmembrane region" description="Helical" evidence="1">
    <location>
        <begin position="515"/>
        <end position="541"/>
    </location>
</feature>
<sequence length="656" mass="70696">MKHNNHDIIHVTAEELDDYMSKYDSESRYRRFKDWKKYLIIVISVAFCLFQLYSILSGKITAQVVRATHLAFVMALAYLLFPMKKDMPKDKLPWYDVIIAIVGACSWLYISINFDSLVRRAGIYNTTDIIIGIVGILILFEACRRIVGTPILIISLVFIVYALFGAYAPGFLNHRGYSIQRLVSHLYYNTEGIMGTPIGASATFIFLFIFFGALLDKTGIGQFFIDICNAIAGSYDGGPAKVAVLTSAMFGTVSGSSVSNTVGTGSFTIPMMKSLGYRPEFAGAVEASASTGGQLMPPIMGAASFLMAESLGIPYKEVAKAAIIPAILYFTGIFIMVHLEAKKTGLKGLSRDSLPKIGELLMKKGYLVIPLATIIYFFVLGKTAIYAGLMGIIAAGLVAIINSIVDIILKRERSFTFNDLIDVFVNGARNIISVAVACAMAGIIIGVITLTGLGLKIGAGLISISGGISILLLMLTMISSIILGMGVPTTANYLITSTIAAGAIIGLGFEPLAAHMFVFYFGIIADVTPPVALAAMAGAAIAKSDPLKTGFEATKLSIGAFIIPYMFIFNPQILMINTTFVEVIPILITSLIGMFGVSAGLDGYVFRKCNFIERILFIVAGLLSIYPEFYTDIIGIGLIAALIILQIITRKKKAIA</sequence>
<evidence type="ECO:0000259" key="2">
    <source>
        <dbReference type="Pfam" id="PF06808"/>
    </source>
</evidence>
<dbReference type="PANTHER" id="PTHR43849:SF2">
    <property type="entry name" value="BLL3936 PROTEIN"/>
    <property type="match status" value="1"/>
</dbReference>
<feature type="transmembrane region" description="Helical" evidence="1">
    <location>
        <begin position="490"/>
        <end position="509"/>
    </location>
</feature>
<dbReference type="NCBIfam" id="TIGR02123">
    <property type="entry name" value="TRAP_fused"/>
    <property type="match status" value="1"/>
</dbReference>
<feature type="transmembrane region" description="Helical" evidence="1">
    <location>
        <begin position="553"/>
        <end position="574"/>
    </location>
</feature>
<dbReference type="AlphaFoldDB" id="K0JKZ6"/>
<feature type="transmembrane region" description="Helical" evidence="1">
    <location>
        <begin position="62"/>
        <end position="81"/>
    </location>
</feature>
<feature type="transmembrane region" description="Helical" evidence="1">
    <location>
        <begin position="461"/>
        <end position="483"/>
    </location>
</feature>
<dbReference type="Proteomes" id="UP000003759">
    <property type="component" value="Chromosome"/>
</dbReference>
<feature type="transmembrane region" description="Helical" evidence="1">
    <location>
        <begin position="93"/>
        <end position="110"/>
    </location>
</feature>
<feature type="transmembrane region" description="Helical" evidence="1">
    <location>
        <begin position="38"/>
        <end position="56"/>
    </location>
</feature>
<keyword evidence="1" id="KW-0812">Transmembrane</keyword>
<feature type="transmembrane region" description="Helical" evidence="1">
    <location>
        <begin position="430"/>
        <end position="455"/>
    </location>
</feature>
<dbReference type="Pfam" id="PF06808">
    <property type="entry name" value="DctM"/>
    <property type="match status" value="1"/>
</dbReference>
<keyword evidence="1" id="KW-1133">Transmembrane helix</keyword>
<feature type="transmembrane region" description="Helical" evidence="1">
    <location>
        <begin position="321"/>
        <end position="339"/>
    </location>
</feature>
<dbReference type="InterPro" id="IPR010656">
    <property type="entry name" value="DctM"/>
</dbReference>
<reference evidence="3 4" key="1">
    <citation type="journal article" date="2012" name="BMC Genomics">
        <title>Comparative genomics of Brachyspira pilosicoli strains: genome rearrangements, reductions and correlation of genetic compliment with phenotypic diversity.</title>
        <authorList>
            <person name="Mappley L.J."/>
            <person name="Black M.L."/>
            <person name="Abuoun M."/>
            <person name="Darby A.C."/>
            <person name="Woodward M.J."/>
            <person name="Parkhill J."/>
            <person name="Turner A.K."/>
            <person name="Bellgard M.I."/>
            <person name="La T."/>
            <person name="Phillips N.D."/>
            <person name="La Ragione R.M."/>
            <person name="Hampson D.J."/>
        </authorList>
    </citation>
    <scope>NUCLEOTIDE SEQUENCE [LARGE SCALE GENOMIC DNA]</scope>
    <source>
        <strain evidence="3">WesB</strain>
    </source>
</reference>
<feature type="domain" description="TRAP C4-dicarboxylate transport system permease DctM subunit" evidence="2">
    <location>
        <begin position="134"/>
        <end position="577"/>
    </location>
</feature>